<feature type="transmembrane region" description="Helical" evidence="2">
    <location>
        <begin position="38"/>
        <end position="56"/>
    </location>
</feature>
<feature type="region of interest" description="Disordered" evidence="1">
    <location>
        <begin position="1"/>
        <end position="30"/>
    </location>
</feature>
<proteinExistence type="predicted"/>
<keyword evidence="2" id="KW-1133">Transmembrane helix</keyword>
<comment type="caution">
    <text evidence="3">The sequence shown here is derived from an EMBL/GenBank/DDBJ whole genome shotgun (WGS) entry which is preliminary data.</text>
</comment>
<keyword evidence="2" id="KW-0812">Transmembrane</keyword>
<accession>A0A3S5APJ2</accession>
<dbReference type="Proteomes" id="UP000784294">
    <property type="component" value="Unassembled WGS sequence"/>
</dbReference>
<protein>
    <submittedName>
        <fullName evidence="3">Uncharacterized protein</fullName>
    </submittedName>
</protein>
<sequence length="105" mass="11966">MNRKEAVEPKRKEGSPRSGEIDGRKDSGSKKAVEKRTVARFTSMALLLFFFLLIKLSDQATWAFRHVHVCTGTWHNAATFLADTVLVQRLFYESVRSPDQIGRLL</sequence>
<evidence type="ECO:0000313" key="4">
    <source>
        <dbReference type="Proteomes" id="UP000784294"/>
    </source>
</evidence>
<keyword evidence="2" id="KW-0472">Membrane</keyword>
<evidence type="ECO:0000256" key="1">
    <source>
        <dbReference type="SAM" id="MobiDB-lite"/>
    </source>
</evidence>
<gene>
    <name evidence="3" type="ORF">PXEA_LOCUS35475</name>
</gene>
<organism evidence="3 4">
    <name type="scientific">Protopolystoma xenopodis</name>
    <dbReference type="NCBI Taxonomy" id="117903"/>
    <lineage>
        <taxon>Eukaryota</taxon>
        <taxon>Metazoa</taxon>
        <taxon>Spiralia</taxon>
        <taxon>Lophotrochozoa</taxon>
        <taxon>Platyhelminthes</taxon>
        <taxon>Monogenea</taxon>
        <taxon>Polyopisthocotylea</taxon>
        <taxon>Polystomatidea</taxon>
        <taxon>Polystomatidae</taxon>
        <taxon>Protopolystoma</taxon>
    </lineage>
</organism>
<name>A0A3S5APJ2_9PLAT</name>
<dbReference type="AlphaFoldDB" id="A0A3S5APJ2"/>
<keyword evidence="4" id="KW-1185">Reference proteome</keyword>
<reference evidence="3" key="1">
    <citation type="submission" date="2018-11" db="EMBL/GenBank/DDBJ databases">
        <authorList>
            <consortium name="Pathogen Informatics"/>
        </authorList>
    </citation>
    <scope>NUCLEOTIDE SEQUENCE</scope>
</reference>
<evidence type="ECO:0000256" key="2">
    <source>
        <dbReference type="SAM" id="Phobius"/>
    </source>
</evidence>
<evidence type="ECO:0000313" key="3">
    <source>
        <dbReference type="EMBL" id="VEL42035.1"/>
    </source>
</evidence>
<dbReference type="EMBL" id="CAAALY010272272">
    <property type="protein sequence ID" value="VEL42035.1"/>
    <property type="molecule type" value="Genomic_DNA"/>
</dbReference>